<sequence length="338" mass="37360">MKSSIFGYTPDGQAVHKLTISSGALEATIITWGAAIQDLRLKGHAAPLVIGYRDFEDYPAHSPHLGAIAGRFSNRIRNASFEIDGQIYHVEPNLNGKHNLHGGSKGLGHRVWNVVGTGRDFVTLATIASDGEMGFPGNLNVHCTYMINESGTLIVRLEAVTDKPTVCNLLHHSYFNLDDGGESDILEHQLQIEADAYLPVNEELIADGRVLPVKDTPYDFRSFRKIRYEIEGKQLEYDNNYCLSSARRPLRKCASVKAARSGVRLDVATTEPGLQFYSGNSMGADCIGLTGKPYANYAGFCLEPQIWPGSLEYPYFPQSILRPGEIYAQTSHFTFTKE</sequence>
<reference evidence="9 10" key="1">
    <citation type="submission" date="2018-06" db="EMBL/GenBank/DDBJ databases">
        <title>Genomic Encyclopedia of Type Strains, Phase IV (KMG-IV): sequencing the most valuable type-strain genomes for metagenomic binning, comparative biology and taxonomic classification.</title>
        <authorList>
            <person name="Goeker M."/>
        </authorList>
    </citation>
    <scope>NUCLEOTIDE SEQUENCE [LARGE SCALE GENOMIC DNA]</scope>
    <source>
        <strain evidence="9 10">DSM 26720</strain>
    </source>
</reference>
<dbReference type="CDD" id="cd09019">
    <property type="entry name" value="galactose_mutarotase_like"/>
    <property type="match status" value="1"/>
</dbReference>
<dbReference type="InterPro" id="IPR015443">
    <property type="entry name" value="Aldose_1-epimerase"/>
</dbReference>
<dbReference type="GO" id="GO:0033499">
    <property type="term" value="P:galactose catabolic process via UDP-galactose, Leloir pathway"/>
    <property type="evidence" value="ECO:0007669"/>
    <property type="project" value="TreeGrafter"/>
</dbReference>
<feature type="binding site" evidence="7">
    <location>
        <position position="238"/>
    </location>
    <ligand>
        <name>beta-D-galactose</name>
        <dbReference type="ChEBI" id="CHEBI:27667"/>
    </ligand>
</feature>
<gene>
    <name evidence="9" type="ORF">C7374_10655</name>
</gene>
<feature type="binding site" evidence="8">
    <location>
        <begin position="172"/>
        <end position="174"/>
    </location>
    <ligand>
        <name>beta-D-galactose</name>
        <dbReference type="ChEBI" id="CHEBI:27667"/>
    </ligand>
</feature>
<evidence type="ECO:0000313" key="10">
    <source>
        <dbReference type="Proteomes" id="UP000249453"/>
    </source>
</evidence>
<proteinExistence type="inferred from homology"/>
<evidence type="ECO:0000256" key="6">
    <source>
        <dbReference type="PIRSR" id="PIRSR005096-1"/>
    </source>
</evidence>
<dbReference type="GO" id="GO:0030246">
    <property type="term" value="F:carbohydrate binding"/>
    <property type="evidence" value="ECO:0007669"/>
    <property type="project" value="InterPro"/>
</dbReference>
<evidence type="ECO:0000313" key="9">
    <source>
        <dbReference type="EMBL" id="RAK28522.1"/>
    </source>
</evidence>
<evidence type="ECO:0000256" key="5">
    <source>
        <dbReference type="PIRNR" id="PIRNR005096"/>
    </source>
</evidence>
<evidence type="ECO:0000256" key="4">
    <source>
        <dbReference type="ARBA" id="ARBA00023277"/>
    </source>
</evidence>
<feature type="active site" description="Proton donor" evidence="6">
    <location>
        <position position="172"/>
    </location>
</feature>
<dbReference type="InterPro" id="IPR008183">
    <property type="entry name" value="Aldose_1/G6P_1-epimerase"/>
</dbReference>
<dbReference type="PANTHER" id="PTHR10091:SF49">
    <property type="entry name" value="ALDOSE 1-EPIMERASE"/>
    <property type="match status" value="1"/>
</dbReference>
<dbReference type="GO" id="GO:0004034">
    <property type="term" value="F:aldose 1-epimerase activity"/>
    <property type="evidence" value="ECO:0007669"/>
    <property type="project" value="UniProtKB-EC"/>
</dbReference>
<dbReference type="RefSeq" id="WP_111575379.1">
    <property type="nucleotide sequence ID" value="NZ_JBHEEY010000004.1"/>
</dbReference>
<dbReference type="PANTHER" id="PTHR10091">
    <property type="entry name" value="ALDOSE-1-EPIMERASE"/>
    <property type="match status" value="1"/>
</dbReference>
<dbReference type="AlphaFoldDB" id="A0A364JUT5"/>
<dbReference type="InterPro" id="IPR014718">
    <property type="entry name" value="GH-type_carb-bd"/>
</dbReference>
<keyword evidence="3 5" id="KW-0413">Isomerase</keyword>
<dbReference type="Proteomes" id="UP000249453">
    <property type="component" value="Unassembled WGS sequence"/>
</dbReference>
<feature type="binding site" evidence="8">
    <location>
        <begin position="74"/>
        <end position="75"/>
    </location>
    <ligand>
        <name>beta-D-galactose</name>
        <dbReference type="ChEBI" id="CHEBI:27667"/>
    </ligand>
</feature>
<evidence type="ECO:0000256" key="7">
    <source>
        <dbReference type="PIRSR" id="PIRSR005096-2"/>
    </source>
</evidence>
<dbReference type="SUPFAM" id="SSF74650">
    <property type="entry name" value="Galactose mutarotase-like"/>
    <property type="match status" value="1"/>
</dbReference>
<evidence type="ECO:0000256" key="3">
    <source>
        <dbReference type="ARBA" id="ARBA00023235"/>
    </source>
</evidence>
<evidence type="ECO:0000256" key="2">
    <source>
        <dbReference type="ARBA" id="ARBA00006206"/>
    </source>
</evidence>
<feature type="active site" description="Proton acceptor" evidence="6">
    <location>
        <position position="303"/>
    </location>
</feature>
<dbReference type="Gene3D" id="2.70.98.10">
    <property type="match status" value="1"/>
</dbReference>
<organism evidence="9 10">
    <name type="scientific">Falsochrobactrum ovis</name>
    <dbReference type="NCBI Taxonomy" id="1293442"/>
    <lineage>
        <taxon>Bacteria</taxon>
        <taxon>Pseudomonadati</taxon>
        <taxon>Pseudomonadota</taxon>
        <taxon>Alphaproteobacteria</taxon>
        <taxon>Hyphomicrobiales</taxon>
        <taxon>Brucellaceae</taxon>
        <taxon>Falsochrobactrum</taxon>
    </lineage>
</organism>
<dbReference type="EMBL" id="QLMK01000006">
    <property type="protein sequence ID" value="RAK28522.1"/>
    <property type="molecule type" value="Genomic_DNA"/>
</dbReference>
<name>A0A364JUT5_9HYPH</name>
<dbReference type="Pfam" id="PF01263">
    <property type="entry name" value="Aldose_epim"/>
    <property type="match status" value="1"/>
</dbReference>
<keyword evidence="10" id="KW-1185">Reference proteome</keyword>
<comment type="similarity">
    <text evidence="2 5">Belongs to the aldose epimerase family.</text>
</comment>
<evidence type="ECO:0000256" key="8">
    <source>
        <dbReference type="PIRSR" id="PIRSR005096-3"/>
    </source>
</evidence>
<accession>A0A364JUT5</accession>
<keyword evidence="4 5" id="KW-0119">Carbohydrate metabolism</keyword>
<comment type="caution">
    <text evidence="9">The sequence shown here is derived from an EMBL/GenBank/DDBJ whole genome shotgun (WGS) entry which is preliminary data.</text>
</comment>
<dbReference type="OrthoDB" id="9779408at2"/>
<dbReference type="NCBIfam" id="NF008277">
    <property type="entry name" value="PRK11055.1"/>
    <property type="match status" value="1"/>
</dbReference>
<dbReference type="GO" id="GO:0006006">
    <property type="term" value="P:glucose metabolic process"/>
    <property type="evidence" value="ECO:0007669"/>
    <property type="project" value="TreeGrafter"/>
</dbReference>
<comment type="catalytic activity">
    <reaction evidence="5">
        <text>alpha-D-glucose = beta-D-glucose</text>
        <dbReference type="Rhea" id="RHEA:10264"/>
        <dbReference type="ChEBI" id="CHEBI:15903"/>
        <dbReference type="ChEBI" id="CHEBI:17925"/>
        <dbReference type="EC" id="5.1.3.3"/>
    </reaction>
</comment>
<dbReference type="InterPro" id="IPR011013">
    <property type="entry name" value="Gal_mutarotase_sf_dom"/>
</dbReference>
<dbReference type="InterPro" id="IPR047215">
    <property type="entry name" value="Galactose_mutarotase-like"/>
</dbReference>
<dbReference type="EC" id="5.1.3.3" evidence="5"/>
<comment type="pathway">
    <text evidence="1 5">Carbohydrate metabolism; hexose metabolism.</text>
</comment>
<evidence type="ECO:0000256" key="1">
    <source>
        <dbReference type="ARBA" id="ARBA00005028"/>
    </source>
</evidence>
<protein>
    <recommendedName>
        <fullName evidence="5">Aldose 1-epimerase</fullName>
        <ecNumber evidence="5">5.1.3.3</ecNumber>
    </recommendedName>
</protein>
<dbReference type="UniPathway" id="UPA00242"/>
<dbReference type="PIRSF" id="PIRSF005096">
    <property type="entry name" value="GALM"/>
    <property type="match status" value="1"/>
</dbReference>